<dbReference type="InterPro" id="IPR018105">
    <property type="entry name" value="Translational_control_tumour_p"/>
</dbReference>
<dbReference type="Gene3D" id="2.170.150.10">
    <property type="entry name" value="Metal Binding Protein, Guanine Nucleotide Exchange Factor, Chain A"/>
    <property type="match status" value="1"/>
</dbReference>
<dbReference type="GO" id="GO:0005737">
    <property type="term" value="C:cytoplasm"/>
    <property type="evidence" value="ECO:0007669"/>
    <property type="project" value="TreeGrafter"/>
</dbReference>
<keyword evidence="5" id="KW-1185">Reference proteome</keyword>
<dbReference type="EMBL" id="JAPZBO010000002">
    <property type="protein sequence ID" value="KAJ5323481.1"/>
    <property type="molecule type" value="Genomic_DNA"/>
</dbReference>
<accession>A0A9W9Q712</accession>
<dbReference type="InterPro" id="IPR011323">
    <property type="entry name" value="Mss4/transl-control_tumour"/>
</dbReference>
<comment type="caution">
    <text evidence="4">The sequence shown here is derived from an EMBL/GenBank/DDBJ whole genome shotgun (WGS) entry which is preliminary data.</text>
</comment>
<reference evidence="4" key="2">
    <citation type="journal article" date="2023" name="IMA Fungus">
        <title>Comparative genomic study of the Penicillium genus elucidates a diverse pangenome and 15 lateral gene transfer events.</title>
        <authorList>
            <person name="Petersen C."/>
            <person name="Sorensen T."/>
            <person name="Nielsen M.R."/>
            <person name="Sondergaard T.E."/>
            <person name="Sorensen J.L."/>
            <person name="Fitzpatrick D.A."/>
            <person name="Frisvad J.C."/>
            <person name="Nielsen K.L."/>
        </authorList>
    </citation>
    <scope>NUCLEOTIDE SEQUENCE</scope>
    <source>
        <strain evidence="4">IBT 21472</strain>
    </source>
</reference>
<evidence type="ECO:0000259" key="3">
    <source>
        <dbReference type="PROSITE" id="PS51797"/>
    </source>
</evidence>
<dbReference type="PROSITE" id="PS51797">
    <property type="entry name" value="TCTP_3"/>
    <property type="match status" value="1"/>
</dbReference>
<proteinExistence type="inferred from homology"/>
<dbReference type="Proteomes" id="UP001147746">
    <property type="component" value="Unassembled WGS sequence"/>
</dbReference>
<dbReference type="GO" id="GO:0005509">
    <property type="term" value="F:calcium ion binding"/>
    <property type="evidence" value="ECO:0007669"/>
    <property type="project" value="TreeGrafter"/>
</dbReference>
<dbReference type="OrthoDB" id="10248936at2759"/>
<reference evidence="4" key="1">
    <citation type="submission" date="2022-12" db="EMBL/GenBank/DDBJ databases">
        <authorList>
            <person name="Petersen C."/>
        </authorList>
    </citation>
    <scope>NUCLEOTIDE SEQUENCE</scope>
    <source>
        <strain evidence="4">IBT 21472</strain>
    </source>
</reference>
<feature type="domain" description="TCTP" evidence="3">
    <location>
        <begin position="1"/>
        <end position="161"/>
    </location>
</feature>
<gene>
    <name evidence="4" type="ORF">N7476_002081</name>
</gene>
<name>A0A9W9Q712_9EURO</name>
<comment type="similarity">
    <text evidence="2">Belongs to the TCTP family.</text>
</comment>
<dbReference type="PANTHER" id="PTHR11991:SF0">
    <property type="entry name" value="TRANSLATIONALLY-CONTROLLED TUMOR PROTEIN"/>
    <property type="match status" value="1"/>
</dbReference>
<dbReference type="PANTHER" id="PTHR11991">
    <property type="entry name" value="TRANSLATIONALLY CONTROLLED TUMOR PROTEIN-RELATED"/>
    <property type="match status" value="1"/>
</dbReference>
<dbReference type="AlphaFoldDB" id="A0A9W9Q712"/>
<evidence type="ECO:0000256" key="1">
    <source>
        <dbReference type="ARBA" id="ARBA00014759"/>
    </source>
</evidence>
<protein>
    <recommendedName>
        <fullName evidence="1">Translationally-controlled tumor protein homolog</fullName>
    </recommendedName>
</protein>
<dbReference type="InterPro" id="IPR034737">
    <property type="entry name" value="TCTP"/>
</dbReference>
<evidence type="ECO:0000313" key="4">
    <source>
        <dbReference type="EMBL" id="KAJ5323481.1"/>
    </source>
</evidence>
<dbReference type="SUPFAM" id="SSF51316">
    <property type="entry name" value="Mss4-like"/>
    <property type="match status" value="1"/>
</dbReference>
<evidence type="ECO:0000256" key="2">
    <source>
        <dbReference type="PROSITE-ProRule" id="PRU01133"/>
    </source>
</evidence>
<sequence length="161" mass="18307">MIVYRDIVSGDDIVNDHFTLEQDGSVLVTCACRELPKTPTNIKDMAEDNGYNDSVTVYDIEETFNLVRHKPEKADFKTRLNSYLKAVARQIAANGASRETLREFQSGQGPAIKKIMDNWDNFDVFMTPSMDVQGMYVLIGYREDGIPYATFWKHGLKKIEG</sequence>
<dbReference type="InterPro" id="IPR011057">
    <property type="entry name" value="Mss4-like_sf"/>
</dbReference>
<dbReference type="Pfam" id="PF00838">
    <property type="entry name" value="TCTP"/>
    <property type="match status" value="1"/>
</dbReference>
<organism evidence="4 5">
    <name type="scientific">Penicillium atrosanguineum</name>
    <dbReference type="NCBI Taxonomy" id="1132637"/>
    <lineage>
        <taxon>Eukaryota</taxon>
        <taxon>Fungi</taxon>
        <taxon>Dikarya</taxon>
        <taxon>Ascomycota</taxon>
        <taxon>Pezizomycotina</taxon>
        <taxon>Eurotiomycetes</taxon>
        <taxon>Eurotiomycetidae</taxon>
        <taxon>Eurotiales</taxon>
        <taxon>Aspergillaceae</taxon>
        <taxon>Penicillium</taxon>
    </lineage>
</organism>
<evidence type="ECO:0000313" key="5">
    <source>
        <dbReference type="Proteomes" id="UP001147746"/>
    </source>
</evidence>